<dbReference type="InterPro" id="IPR000644">
    <property type="entry name" value="CBS_dom"/>
</dbReference>
<dbReference type="CDD" id="cd06164">
    <property type="entry name" value="S2P-M50_SpoIVFB_CBS"/>
    <property type="match status" value="1"/>
</dbReference>
<feature type="transmembrane region" description="Helical" evidence="14">
    <location>
        <begin position="78"/>
        <end position="104"/>
    </location>
</feature>
<evidence type="ECO:0000313" key="21">
    <source>
        <dbReference type="Proteomes" id="UP000588098"/>
    </source>
</evidence>
<dbReference type="Pfam" id="PF00571">
    <property type="entry name" value="CBS"/>
    <property type="match status" value="1"/>
</dbReference>
<evidence type="ECO:0000256" key="2">
    <source>
        <dbReference type="ARBA" id="ARBA00007931"/>
    </source>
</evidence>
<feature type="domain" description="Peptidase M50" evidence="19">
    <location>
        <begin position="167"/>
        <end position="224"/>
    </location>
</feature>
<evidence type="ECO:0000256" key="16">
    <source>
        <dbReference type="PIRSR" id="PIRSR006404-2"/>
    </source>
</evidence>
<keyword evidence="4 14" id="KW-0645">Protease</keyword>
<feature type="domain" description="Peptidase M50" evidence="19">
    <location>
        <begin position="83"/>
        <end position="158"/>
    </location>
</feature>
<name>A0A7W9QEM7_9ACTN</name>
<evidence type="ECO:0000256" key="10">
    <source>
        <dbReference type="ARBA" id="ARBA00022989"/>
    </source>
</evidence>
<dbReference type="AlphaFoldDB" id="A0A7W9QEM7"/>
<feature type="region of interest" description="Disordered" evidence="17">
    <location>
        <begin position="1"/>
        <end position="31"/>
    </location>
</feature>
<feature type="transmembrane region" description="Helical" evidence="14">
    <location>
        <begin position="211"/>
        <end position="233"/>
    </location>
</feature>
<feature type="binding site" evidence="16">
    <location>
        <position position="95"/>
    </location>
    <ligand>
        <name>Zn(2+)</name>
        <dbReference type="ChEBI" id="CHEBI:29105"/>
        <note>catalytic</note>
    </ligand>
</feature>
<protein>
    <recommendedName>
        <fullName evidence="14">Zinc metalloprotease</fullName>
    </recommendedName>
</protein>
<keyword evidence="12" id="KW-0129">CBS domain</keyword>
<keyword evidence="3 14" id="KW-1003">Cell membrane</keyword>
<dbReference type="InterPro" id="IPR008915">
    <property type="entry name" value="Peptidase_M50"/>
</dbReference>
<dbReference type="GO" id="GO:0005886">
    <property type="term" value="C:plasma membrane"/>
    <property type="evidence" value="ECO:0007669"/>
    <property type="project" value="UniProtKB-SubCell"/>
</dbReference>
<comment type="cofactor">
    <cofactor evidence="14 16">
        <name>Zn(2+)</name>
        <dbReference type="ChEBI" id="CHEBI:29105"/>
    </cofactor>
    <text evidence="14 16">Binds 1 zinc ion per subunit.</text>
</comment>
<comment type="similarity">
    <text evidence="2 14">Belongs to the peptidase M50B family.</text>
</comment>
<reference evidence="20 21" key="1">
    <citation type="submission" date="2020-08" db="EMBL/GenBank/DDBJ databases">
        <title>Genomic Encyclopedia of Type Strains, Phase III (KMG-III): the genomes of soil and plant-associated and newly described type strains.</title>
        <authorList>
            <person name="Whitman W."/>
        </authorList>
    </citation>
    <scope>NUCLEOTIDE SEQUENCE [LARGE SCALE GENOMIC DNA]</scope>
    <source>
        <strain evidence="20 21">CECT 8305</strain>
    </source>
</reference>
<feature type="transmembrane region" description="Helical" evidence="14">
    <location>
        <begin position="135"/>
        <end position="155"/>
    </location>
</feature>
<sequence length="411" mass="43732">MDNSGQRQSGSGGPDRPTGPEDRKPDRPKEVGGGFLMGRPFGVPVYVAPSWFLVAALITWVFGAQLDRVLPELGNARYLVSLFFAIAFYASVLVHELAHTVAALRFKLPVRRIQLQFFGGVSEIEKESETPGREFVLAFVGPLLSLVLAGLFYLGMLTVESGTVPGVLFAGLMISNLIVAAFNLLPGLPLDGGRMLRAVVWKISGKPMTGTVAAAWTGRALAVAVLIGLPLLTQTGGFGESDGFGSVDSLTDALLAAILAAIIWTGAGNSLRMARLRERLPDLRARTLTRRAVPVAADTPLSEALRRANEAGARALVVVNSHGDPTAVVREAAIVGIPEHRRPWVAVSGLAQDIKAGMRVSAELTGEQLLDTLRATPATEYLVVEETGEIYGVLSTSDVERAFVAAMARPF</sequence>
<feature type="transmembrane region" description="Helical" evidence="14">
    <location>
        <begin position="167"/>
        <end position="190"/>
    </location>
</feature>
<dbReference type="SUPFAM" id="SSF54631">
    <property type="entry name" value="CBS-domain pair"/>
    <property type="match status" value="1"/>
</dbReference>
<accession>A0A7W9QEM7</accession>
<dbReference type="Gene3D" id="3.10.580.10">
    <property type="entry name" value="CBS-domain"/>
    <property type="match status" value="1"/>
</dbReference>
<feature type="transmembrane region" description="Helical" evidence="14">
    <location>
        <begin position="45"/>
        <end position="66"/>
    </location>
</feature>
<dbReference type="Proteomes" id="UP000588098">
    <property type="component" value="Unassembled WGS sequence"/>
</dbReference>
<dbReference type="GO" id="GO:0046872">
    <property type="term" value="F:metal ion binding"/>
    <property type="evidence" value="ECO:0007669"/>
    <property type="project" value="UniProtKB-UniRule"/>
</dbReference>
<dbReference type="Pfam" id="PF02163">
    <property type="entry name" value="Peptidase_M50"/>
    <property type="match status" value="2"/>
</dbReference>
<feature type="binding site" evidence="16">
    <location>
        <position position="99"/>
    </location>
    <ligand>
        <name>Zn(2+)</name>
        <dbReference type="ChEBI" id="CHEBI:29105"/>
        <note>catalytic</note>
    </ligand>
</feature>
<evidence type="ECO:0000256" key="12">
    <source>
        <dbReference type="ARBA" id="ARBA00023122"/>
    </source>
</evidence>
<keyword evidence="21" id="KW-1185">Reference proteome</keyword>
<dbReference type="PANTHER" id="PTHR39188">
    <property type="entry name" value="MEMBRANE-ASSOCIATED ZINC METALLOPROTEASE M50B"/>
    <property type="match status" value="1"/>
</dbReference>
<evidence type="ECO:0000256" key="5">
    <source>
        <dbReference type="ARBA" id="ARBA00022692"/>
    </source>
</evidence>
<feature type="domain" description="CBS" evidence="18">
    <location>
        <begin position="289"/>
        <end position="334"/>
    </location>
</feature>
<dbReference type="PIRSF" id="PIRSF006404">
    <property type="entry name" value="UCP006404_Pept_M50_CBS"/>
    <property type="match status" value="1"/>
</dbReference>
<feature type="binding site" evidence="16">
    <location>
        <position position="191"/>
    </location>
    <ligand>
        <name>Zn(2+)</name>
        <dbReference type="ChEBI" id="CHEBI:29105"/>
        <note>catalytic</note>
    </ligand>
</feature>
<evidence type="ECO:0000256" key="7">
    <source>
        <dbReference type="ARBA" id="ARBA00022737"/>
    </source>
</evidence>
<evidence type="ECO:0000256" key="6">
    <source>
        <dbReference type="ARBA" id="ARBA00022723"/>
    </source>
</evidence>
<keyword evidence="6 14" id="KW-0479">Metal-binding</keyword>
<dbReference type="GO" id="GO:0006508">
    <property type="term" value="P:proteolysis"/>
    <property type="evidence" value="ECO:0007669"/>
    <property type="project" value="UniProtKB-KW"/>
</dbReference>
<dbReference type="InterPro" id="IPR016483">
    <property type="entry name" value="UCP006404_Pept_M50_CBS"/>
</dbReference>
<keyword evidence="5 14" id="KW-0812">Transmembrane</keyword>
<keyword evidence="7" id="KW-0677">Repeat</keyword>
<evidence type="ECO:0000256" key="9">
    <source>
        <dbReference type="ARBA" id="ARBA00022833"/>
    </source>
</evidence>
<comment type="caution">
    <text evidence="20">The sequence shown here is derived from an EMBL/GenBank/DDBJ whole genome shotgun (WGS) entry which is preliminary data.</text>
</comment>
<evidence type="ECO:0000256" key="4">
    <source>
        <dbReference type="ARBA" id="ARBA00022670"/>
    </source>
</evidence>
<feature type="compositionally biased region" description="Basic and acidic residues" evidence="17">
    <location>
        <begin position="18"/>
        <end position="30"/>
    </location>
</feature>
<keyword evidence="13 14" id="KW-0472">Membrane</keyword>
<dbReference type="RefSeq" id="WP_184576975.1">
    <property type="nucleotide sequence ID" value="NZ_JACHJL010000019.1"/>
</dbReference>
<evidence type="ECO:0000256" key="17">
    <source>
        <dbReference type="SAM" id="MobiDB-lite"/>
    </source>
</evidence>
<keyword evidence="10 14" id="KW-1133">Transmembrane helix</keyword>
<evidence type="ECO:0000256" key="15">
    <source>
        <dbReference type="PIRSR" id="PIRSR006404-1"/>
    </source>
</evidence>
<evidence type="ECO:0000256" key="14">
    <source>
        <dbReference type="PIRNR" id="PIRNR006404"/>
    </source>
</evidence>
<evidence type="ECO:0000256" key="1">
    <source>
        <dbReference type="ARBA" id="ARBA00004651"/>
    </source>
</evidence>
<keyword evidence="9 14" id="KW-0862">Zinc</keyword>
<keyword evidence="11 14" id="KW-0482">Metalloprotease</keyword>
<evidence type="ECO:0000256" key="8">
    <source>
        <dbReference type="ARBA" id="ARBA00022801"/>
    </source>
</evidence>
<dbReference type="InterPro" id="IPR046342">
    <property type="entry name" value="CBS_dom_sf"/>
</dbReference>
<evidence type="ECO:0000256" key="11">
    <source>
        <dbReference type="ARBA" id="ARBA00023049"/>
    </source>
</evidence>
<evidence type="ECO:0000256" key="3">
    <source>
        <dbReference type="ARBA" id="ARBA00022475"/>
    </source>
</evidence>
<keyword evidence="8 14" id="KW-0378">Hydrolase</keyword>
<dbReference type="GO" id="GO:0008237">
    <property type="term" value="F:metallopeptidase activity"/>
    <property type="evidence" value="ECO:0007669"/>
    <property type="project" value="UniProtKB-UniRule"/>
</dbReference>
<feature type="transmembrane region" description="Helical" evidence="14">
    <location>
        <begin position="253"/>
        <end position="271"/>
    </location>
</feature>
<evidence type="ECO:0000259" key="18">
    <source>
        <dbReference type="Pfam" id="PF00571"/>
    </source>
</evidence>
<dbReference type="PANTHER" id="PTHR39188:SF3">
    <property type="entry name" value="STAGE IV SPORULATION PROTEIN FB"/>
    <property type="match status" value="1"/>
</dbReference>
<organism evidence="20 21">
    <name type="scientific">Streptomyces zagrosensis</name>
    <dbReference type="NCBI Taxonomy" id="1042984"/>
    <lineage>
        <taxon>Bacteria</taxon>
        <taxon>Bacillati</taxon>
        <taxon>Actinomycetota</taxon>
        <taxon>Actinomycetes</taxon>
        <taxon>Kitasatosporales</taxon>
        <taxon>Streptomycetaceae</taxon>
        <taxon>Streptomyces</taxon>
    </lineage>
</organism>
<comment type="subcellular location">
    <subcellularLocation>
        <location evidence="1 14">Cell membrane</location>
        <topology evidence="1 14">Multi-pass membrane protein</topology>
    </subcellularLocation>
</comment>
<evidence type="ECO:0000256" key="13">
    <source>
        <dbReference type="ARBA" id="ARBA00023136"/>
    </source>
</evidence>
<dbReference type="EMBL" id="JACHJL010000019">
    <property type="protein sequence ID" value="MBB5938840.1"/>
    <property type="molecule type" value="Genomic_DNA"/>
</dbReference>
<evidence type="ECO:0000259" key="19">
    <source>
        <dbReference type="Pfam" id="PF02163"/>
    </source>
</evidence>
<proteinExistence type="inferred from homology"/>
<gene>
    <name evidence="20" type="ORF">FHS42_005931</name>
</gene>
<feature type="active site" evidence="15">
    <location>
        <position position="96"/>
    </location>
</feature>
<evidence type="ECO:0000313" key="20">
    <source>
        <dbReference type="EMBL" id="MBB5938840.1"/>
    </source>
</evidence>